<evidence type="ECO:0000313" key="3">
    <source>
        <dbReference type="Proteomes" id="UP000570361"/>
    </source>
</evidence>
<keyword evidence="1" id="KW-0472">Membrane</keyword>
<dbReference type="NCBIfam" id="NF041644">
    <property type="entry name" value="CBO0543_fam"/>
    <property type="match status" value="1"/>
</dbReference>
<dbReference type="InterPro" id="IPR048147">
    <property type="entry name" value="CBO0543-like"/>
</dbReference>
<feature type="transmembrane region" description="Helical" evidence="1">
    <location>
        <begin position="136"/>
        <end position="152"/>
    </location>
</feature>
<reference evidence="2 3" key="1">
    <citation type="submission" date="2020-08" db="EMBL/GenBank/DDBJ databases">
        <title>Genomic Encyclopedia of Type Strains, Phase III (KMG-III): the genomes of soil and plant-associated and newly described type strains.</title>
        <authorList>
            <person name="Whitman W."/>
        </authorList>
    </citation>
    <scope>NUCLEOTIDE SEQUENCE [LARGE SCALE GENOMIC DNA]</scope>
    <source>
        <strain evidence="2 3">CECT 5862</strain>
    </source>
</reference>
<gene>
    <name evidence="2" type="ORF">FHS18_003829</name>
</gene>
<accession>A0A7W5FNX1</accession>
<evidence type="ECO:0000256" key="1">
    <source>
        <dbReference type="SAM" id="Phobius"/>
    </source>
</evidence>
<keyword evidence="3" id="KW-1185">Reference proteome</keyword>
<sequence length="197" mass="23540">MKYPIYEYIIMAVPILLGIIGGYFVCRHDWKRYGSVYLISGVIGNALCWAFAYMKLYAFPDRPFHGQVIIPLMVMFTWVPYTVVAGIRYSPVKWGWKIPFYWAMVHIAVVSEIALLENTRIFRLTFGWDLWDSYTWWWLFYVFFEWIGGRIVRSSDRKPIRGIQFRYGRWGWLVFHFIVISTVFVYGMYVGKTVWGK</sequence>
<keyword evidence="1" id="KW-0812">Transmembrane</keyword>
<name>A0A7W5FNX1_9BACL</name>
<dbReference type="RefSeq" id="WP_183601622.1">
    <property type="nucleotide sequence ID" value="NZ_JACHXK010000008.1"/>
</dbReference>
<keyword evidence="1" id="KW-1133">Transmembrane helix</keyword>
<comment type="caution">
    <text evidence="2">The sequence shown here is derived from an EMBL/GenBank/DDBJ whole genome shotgun (WGS) entry which is preliminary data.</text>
</comment>
<dbReference type="EMBL" id="JACHXK010000008">
    <property type="protein sequence ID" value="MBB3111761.1"/>
    <property type="molecule type" value="Genomic_DNA"/>
</dbReference>
<feature type="transmembrane region" description="Helical" evidence="1">
    <location>
        <begin position="6"/>
        <end position="25"/>
    </location>
</feature>
<organism evidence="2 3">
    <name type="scientific">Paenibacillus phyllosphaerae</name>
    <dbReference type="NCBI Taxonomy" id="274593"/>
    <lineage>
        <taxon>Bacteria</taxon>
        <taxon>Bacillati</taxon>
        <taxon>Bacillota</taxon>
        <taxon>Bacilli</taxon>
        <taxon>Bacillales</taxon>
        <taxon>Paenibacillaceae</taxon>
        <taxon>Paenibacillus</taxon>
    </lineage>
</organism>
<dbReference type="Proteomes" id="UP000570361">
    <property type="component" value="Unassembled WGS sequence"/>
</dbReference>
<feature type="transmembrane region" description="Helical" evidence="1">
    <location>
        <begin position="99"/>
        <end position="116"/>
    </location>
</feature>
<dbReference type="AlphaFoldDB" id="A0A7W5FNX1"/>
<protein>
    <submittedName>
        <fullName evidence="2">Uncharacterized protein</fullName>
    </submittedName>
</protein>
<feature type="transmembrane region" description="Helical" evidence="1">
    <location>
        <begin position="172"/>
        <end position="191"/>
    </location>
</feature>
<proteinExistence type="predicted"/>
<feature type="transmembrane region" description="Helical" evidence="1">
    <location>
        <begin position="37"/>
        <end position="56"/>
    </location>
</feature>
<evidence type="ECO:0000313" key="2">
    <source>
        <dbReference type="EMBL" id="MBB3111761.1"/>
    </source>
</evidence>
<feature type="transmembrane region" description="Helical" evidence="1">
    <location>
        <begin position="68"/>
        <end position="87"/>
    </location>
</feature>